<comment type="caution">
    <text evidence="2">The sequence shown here is derived from an EMBL/GenBank/DDBJ whole genome shotgun (WGS) entry which is preliminary data.</text>
</comment>
<organism evidence="2 3">
    <name type="scientific">Candidatus Nomurabacteria bacterium CG10_big_fil_rev_8_21_14_0_10_03_31_7</name>
    <dbReference type="NCBI Taxonomy" id="1974730"/>
    <lineage>
        <taxon>Bacteria</taxon>
        <taxon>Candidatus Nomuraibacteriota</taxon>
    </lineage>
</organism>
<reference evidence="3" key="1">
    <citation type="submission" date="2017-09" db="EMBL/GenBank/DDBJ databases">
        <title>Depth-based differentiation of microbial function through sediment-hosted aquifers and enrichment of novel symbionts in the deep terrestrial subsurface.</title>
        <authorList>
            <person name="Probst A.J."/>
            <person name="Ladd B."/>
            <person name="Jarett J.K."/>
            <person name="Geller-Mcgrath D.E."/>
            <person name="Sieber C.M.K."/>
            <person name="Emerson J.B."/>
            <person name="Anantharaman K."/>
            <person name="Thomas B.C."/>
            <person name="Malmstrom R."/>
            <person name="Stieglmeier M."/>
            <person name="Klingl A."/>
            <person name="Woyke T."/>
            <person name="Ryan C.M."/>
            <person name="Banfield J.F."/>
        </authorList>
    </citation>
    <scope>NUCLEOTIDE SEQUENCE [LARGE SCALE GENOMIC DNA]</scope>
</reference>
<sequence>MKNKFKIVIIFAGCLLFRLIPLRAPNVEPIMASVMPLGRKYGAFLGFFFGFFSIFLYDTLTHFGSWTWVAAITYGAIGAASSIYFKKFKTSIFNFAVYAFFATIVFDLVTGVLFAPMFGQTVFNALVMQIPFTALHLAGNIGFAVTLSPLINKWITSPQFFAFRKNPSFVGVKI</sequence>
<dbReference type="AlphaFoldDB" id="A0A2J0JIJ3"/>
<evidence type="ECO:0008006" key="4">
    <source>
        <dbReference type="Google" id="ProtNLM"/>
    </source>
</evidence>
<feature type="transmembrane region" description="Helical" evidence="1">
    <location>
        <begin position="97"/>
        <end position="118"/>
    </location>
</feature>
<name>A0A2J0JIJ3_9BACT</name>
<proteinExistence type="predicted"/>
<gene>
    <name evidence="2" type="ORF">COU48_00280</name>
</gene>
<keyword evidence="1" id="KW-0472">Membrane</keyword>
<evidence type="ECO:0000313" key="3">
    <source>
        <dbReference type="Proteomes" id="UP000228613"/>
    </source>
</evidence>
<dbReference type="Proteomes" id="UP000228613">
    <property type="component" value="Unassembled WGS sequence"/>
</dbReference>
<feature type="transmembrane region" description="Helical" evidence="1">
    <location>
        <begin position="66"/>
        <end position="85"/>
    </location>
</feature>
<dbReference type="EMBL" id="PFCP01000008">
    <property type="protein sequence ID" value="PIR69128.1"/>
    <property type="molecule type" value="Genomic_DNA"/>
</dbReference>
<dbReference type="Gene3D" id="1.10.1760.20">
    <property type="match status" value="1"/>
</dbReference>
<feature type="transmembrane region" description="Helical" evidence="1">
    <location>
        <begin position="41"/>
        <end position="60"/>
    </location>
</feature>
<evidence type="ECO:0000313" key="2">
    <source>
        <dbReference type="EMBL" id="PIR69128.1"/>
    </source>
</evidence>
<accession>A0A2J0JIJ3</accession>
<evidence type="ECO:0000256" key="1">
    <source>
        <dbReference type="SAM" id="Phobius"/>
    </source>
</evidence>
<feature type="transmembrane region" description="Helical" evidence="1">
    <location>
        <begin position="130"/>
        <end position="151"/>
    </location>
</feature>
<keyword evidence="1" id="KW-1133">Transmembrane helix</keyword>
<protein>
    <recommendedName>
        <fullName evidence="4">ECF transporter S component</fullName>
    </recommendedName>
</protein>
<keyword evidence="1" id="KW-0812">Transmembrane</keyword>